<reference evidence="4" key="1">
    <citation type="journal article" date="2010" name="Science">
        <title>The genome of the Western clawed frog Xenopus tropicalis.</title>
        <authorList>
            <person name="Hellsten U."/>
            <person name="Harland R.M."/>
            <person name="Gilchrist M.J."/>
            <person name="Hendrix D."/>
            <person name="Jurka J."/>
            <person name="Kapitonov V."/>
            <person name="Ovcharenko I."/>
            <person name="Putnam N.H."/>
            <person name="Shu S."/>
            <person name="Taher L."/>
            <person name="Blitz I.L."/>
            <person name="Blumberg B."/>
            <person name="Dichmann D.S."/>
            <person name="Dubchak I."/>
            <person name="Amaya E."/>
            <person name="Detter J.C."/>
            <person name="Fletcher R."/>
            <person name="Gerhard D.S."/>
            <person name="Goodstein D."/>
            <person name="Graves T."/>
            <person name="Grigoriev I.V."/>
            <person name="Grimwood J."/>
            <person name="Kawashima T."/>
            <person name="Lindquist E."/>
            <person name="Lucas S.M."/>
            <person name="Mead P.E."/>
            <person name="Mitros T."/>
            <person name="Ogino H."/>
            <person name="Ohta Y."/>
            <person name="Poliakov A.V."/>
            <person name="Pollet N."/>
            <person name="Robert J."/>
            <person name="Salamov A."/>
            <person name="Sater A.K."/>
            <person name="Schmutz J."/>
            <person name="Terry A."/>
            <person name="Vize P.D."/>
            <person name="Warren W.C."/>
            <person name="Wells D."/>
            <person name="Wills A."/>
            <person name="Wilson R.K."/>
            <person name="Zimmerman L.B."/>
            <person name="Zorn A.M."/>
            <person name="Grainger R."/>
            <person name="Grammer T."/>
            <person name="Khokha M.K."/>
            <person name="Richardson P.M."/>
            <person name="Rokhsar D.S."/>
        </authorList>
    </citation>
    <scope>NUCLEOTIDE SEQUENCE [LARGE SCALE GENOMIC DNA]</scope>
    <source>
        <strain evidence="4">Nigerian</strain>
    </source>
</reference>
<dbReference type="SUPFAM" id="SSF101898">
    <property type="entry name" value="NHL repeat"/>
    <property type="match status" value="1"/>
</dbReference>
<dbReference type="SUPFAM" id="SSF81321">
    <property type="entry name" value="Family A G protein-coupled receptor-like"/>
    <property type="match status" value="1"/>
</dbReference>
<feature type="transmembrane region" description="Helical" evidence="3">
    <location>
        <begin position="7"/>
        <end position="29"/>
    </location>
</feature>
<dbReference type="Gene3D" id="1.20.1070.10">
    <property type="entry name" value="Rhodopsin 7-helix transmembrane proteins"/>
    <property type="match status" value="1"/>
</dbReference>
<evidence type="ECO:0000256" key="1">
    <source>
        <dbReference type="ARBA" id="ARBA00022737"/>
    </source>
</evidence>
<dbReference type="GeneTree" id="ENSGT00940000159099"/>
<reference evidence="4" key="2">
    <citation type="submission" date="2020-05" db="UniProtKB">
        <authorList>
            <consortium name="Ensembl"/>
        </authorList>
    </citation>
    <scope>IDENTIFICATION</scope>
</reference>
<organism evidence="4">
    <name type="scientific">Xenopus tropicalis</name>
    <name type="common">Western clawed frog</name>
    <name type="synonym">Silurana tropicalis</name>
    <dbReference type="NCBI Taxonomy" id="8364"/>
    <lineage>
        <taxon>Eukaryota</taxon>
        <taxon>Metazoa</taxon>
        <taxon>Chordata</taxon>
        <taxon>Craniata</taxon>
        <taxon>Vertebrata</taxon>
        <taxon>Euteleostomi</taxon>
        <taxon>Amphibia</taxon>
        <taxon>Batrachia</taxon>
        <taxon>Anura</taxon>
        <taxon>Pipoidea</taxon>
        <taxon>Pipidae</taxon>
        <taxon>Xenopodinae</taxon>
        <taxon>Xenopus</taxon>
        <taxon>Silurana</taxon>
    </lineage>
</organism>
<proteinExistence type="predicted"/>
<dbReference type="AlphaFoldDB" id="A0A6I8R006"/>
<dbReference type="InterPro" id="IPR050952">
    <property type="entry name" value="TRIM-NHL_E3_ligases"/>
</dbReference>
<accession>A0A6I8R006</accession>
<feature type="repeat" description="NHL" evidence="2">
    <location>
        <begin position="362"/>
        <end position="393"/>
    </location>
</feature>
<dbReference type="InterPro" id="IPR011042">
    <property type="entry name" value="6-blade_b-propeller_TolB-like"/>
</dbReference>
<sequence length="440" mass="49433">MRTVTNIFIWSLALSDLRIAFFCIPFTMLQNISNWLGGIVWLIAAVGGIPMWHAQRLEEEEARNHYDDYCGCPFRSLLSSISRCSYDDRIQDPSSPARRPGNSGITLIQQKSSSFRRENTCEDARRELYWRTGVKDSFVEKAMHEFNKDWKLSGIQRIYYNTLVKELGGFGSENGKFIWPTGVSNTFEGDLAIKDSGNNQIHIYTLHGQNKQTFTYTSESTKCFGDIACTQEGLLLVSDGSKGIKMFSKEGKMIHLLKSPKTDWKHSYGLAVLNSNSLAVTDWTDGGKVHIVSVDWRMNAILRTNVVDGLHRPEYIAVTENEDLLVTEGQLFGNHKGGCIKIIDREHTLKKTIGPTYGKQMHFINPSGVCVDTNGNFFVADKSNNCVTLFSRDGSLSAQVVSQDLEGPSGIEVTKSGLLVVTDCYHHSVKMYKFKQSLTF</sequence>
<keyword evidence="3" id="KW-0472">Membrane</keyword>
<dbReference type="InterPro" id="IPR001258">
    <property type="entry name" value="NHL_repeat"/>
</dbReference>
<feature type="repeat" description="NHL" evidence="2">
    <location>
        <begin position="404"/>
        <end position="435"/>
    </location>
</feature>
<keyword evidence="3" id="KW-0812">Transmembrane</keyword>
<dbReference type="Pfam" id="PF01436">
    <property type="entry name" value="NHL"/>
    <property type="match status" value="2"/>
</dbReference>
<dbReference type="Gene3D" id="2.120.10.30">
    <property type="entry name" value="TolB, C-terminal domain"/>
    <property type="match status" value="1"/>
</dbReference>
<protein>
    <submittedName>
        <fullName evidence="4">Uncharacterized protein</fullName>
    </submittedName>
</protein>
<keyword evidence="1" id="KW-0677">Repeat</keyword>
<dbReference type="InParanoid" id="A0A6I8R006"/>
<dbReference type="Bgee" id="ENSXETG00000039539">
    <property type="expression patterns" value="Expressed in skeletal muscle tissue and 7 other cell types or tissues"/>
</dbReference>
<name>A0A6I8R006_XENTR</name>
<keyword evidence="3" id="KW-1133">Transmembrane helix</keyword>
<dbReference type="PANTHER" id="PTHR24104:SF54">
    <property type="entry name" value="E3 UBIQUITIN-PROTEIN LIGASE TRIM32-LIKE"/>
    <property type="match status" value="1"/>
</dbReference>
<evidence type="ECO:0000256" key="2">
    <source>
        <dbReference type="PROSITE-ProRule" id="PRU00504"/>
    </source>
</evidence>
<dbReference type="PROSITE" id="PS51125">
    <property type="entry name" value="NHL"/>
    <property type="match status" value="2"/>
</dbReference>
<dbReference type="PANTHER" id="PTHR24104">
    <property type="entry name" value="E3 UBIQUITIN-PROTEIN LIGASE NHLRC1-RELATED"/>
    <property type="match status" value="1"/>
</dbReference>
<dbReference type="Ensembl" id="ENSXETT00000075631">
    <property type="protein sequence ID" value="ENSXETP00000077845"/>
    <property type="gene ID" value="ENSXETG00000039539"/>
</dbReference>
<evidence type="ECO:0000256" key="3">
    <source>
        <dbReference type="SAM" id="Phobius"/>
    </source>
</evidence>
<evidence type="ECO:0000313" key="4">
    <source>
        <dbReference type="Ensembl" id="ENSXETP00000077845"/>
    </source>
</evidence>